<dbReference type="InterPro" id="IPR021109">
    <property type="entry name" value="Peptidase_aspartic_dom_sf"/>
</dbReference>
<gene>
    <name evidence="1" type="ORF">J1N35_044262</name>
</gene>
<comment type="caution">
    <text evidence="1">The sequence shown here is derived from an EMBL/GenBank/DDBJ whole genome shotgun (WGS) entry which is preliminary data.</text>
</comment>
<evidence type="ECO:0000313" key="2">
    <source>
        <dbReference type="Proteomes" id="UP000828251"/>
    </source>
</evidence>
<protein>
    <submittedName>
        <fullName evidence="1">Uncharacterized protein</fullName>
    </submittedName>
</protein>
<accession>A0A9D3U956</accession>
<evidence type="ECO:0000313" key="1">
    <source>
        <dbReference type="EMBL" id="KAH1032088.1"/>
    </source>
</evidence>
<dbReference type="OrthoDB" id="1914518at2759"/>
<name>A0A9D3U956_9ROSI</name>
<dbReference type="Proteomes" id="UP000828251">
    <property type="component" value="Unassembled WGS sequence"/>
</dbReference>
<keyword evidence="2" id="KW-1185">Reference proteome</keyword>
<proteinExistence type="predicted"/>
<dbReference type="EMBL" id="JAIQCV010000013">
    <property type="protein sequence ID" value="KAH1032088.1"/>
    <property type="molecule type" value="Genomic_DNA"/>
</dbReference>
<dbReference type="AlphaFoldDB" id="A0A9D3U956"/>
<sequence>MTQLFYLLGLNNNLKPVILASTPYPLAKKRRHFKKSIFQRRKFFETSRKWKPKWRYLRRKKSLQDSSIYMMDAMQAQEDQHQIDAKDTIPVPQVLVKIYLDKYSKPVTVIAFFDTGAAATIMNPDVLPLEWWKPHTTFFNIAANYPFATYLKTTQLGSFPTAWVHRIYPDEVTYSNNEYRSLQKYLFPLNRMIPFEILPPPNIDASWDTVPDGPYYQQILQAL</sequence>
<organism evidence="1 2">
    <name type="scientific">Gossypium stocksii</name>
    <dbReference type="NCBI Taxonomy" id="47602"/>
    <lineage>
        <taxon>Eukaryota</taxon>
        <taxon>Viridiplantae</taxon>
        <taxon>Streptophyta</taxon>
        <taxon>Embryophyta</taxon>
        <taxon>Tracheophyta</taxon>
        <taxon>Spermatophyta</taxon>
        <taxon>Magnoliopsida</taxon>
        <taxon>eudicotyledons</taxon>
        <taxon>Gunneridae</taxon>
        <taxon>Pentapetalae</taxon>
        <taxon>rosids</taxon>
        <taxon>malvids</taxon>
        <taxon>Malvales</taxon>
        <taxon>Malvaceae</taxon>
        <taxon>Malvoideae</taxon>
        <taxon>Gossypium</taxon>
    </lineage>
</organism>
<reference evidence="1 2" key="1">
    <citation type="journal article" date="2021" name="Plant Biotechnol. J.">
        <title>Multi-omics assisted identification of the key and species-specific regulatory components of drought-tolerant mechanisms in Gossypium stocksii.</title>
        <authorList>
            <person name="Yu D."/>
            <person name="Ke L."/>
            <person name="Zhang D."/>
            <person name="Wu Y."/>
            <person name="Sun Y."/>
            <person name="Mei J."/>
            <person name="Sun J."/>
            <person name="Sun Y."/>
        </authorList>
    </citation>
    <scope>NUCLEOTIDE SEQUENCE [LARGE SCALE GENOMIC DNA]</scope>
    <source>
        <strain evidence="2">cv. E1</strain>
        <tissue evidence="1">Leaf</tissue>
    </source>
</reference>
<dbReference type="SUPFAM" id="SSF50630">
    <property type="entry name" value="Acid proteases"/>
    <property type="match status" value="1"/>
</dbReference>